<dbReference type="Pfam" id="PF21194">
    <property type="entry name" value="TadZ-like_ARD"/>
    <property type="match status" value="1"/>
</dbReference>
<sequence length="354" mass="39745">MKIKVALLDKDKEYLDRLTGVFNTKYADKLEVYSFTDEKNAIESVKEYRIDVLIAEEDFDIDKSEFKRNCGLAYFTGTPGIELIKNEIAICKYQRVDVIFKQILGVYSDMAANVATISGENDKSSVVIFTSPCGGVGTSTVAAACAIAHANMGKKVFYLNLEQCGTTDVFFQAEGNATMSDVIYSLKSRKANLLLKLESCIKQSQEGVSYFSSTKVALDILEISYADIDTLIGNIQGMDNYDEIIVDLPFSLEIEKLKLLSKAWRIIVVNDGSQLSNYKFMRAYESVVLLEQNDDINIIRNMNMIYNKFSNKNSEMLSNISIKTIGGAPRYEHATVRQIIEALTKMGFFEEILQ</sequence>
<dbReference type="AlphaFoldDB" id="A0A413Q1X0"/>
<accession>A0A413Q1X0</accession>
<evidence type="ECO:0000313" key="2">
    <source>
        <dbReference type="EMBL" id="RGZ86665.1"/>
    </source>
</evidence>
<comment type="caution">
    <text evidence="2">The sequence shown here is derived from an EMBL/GenBank/DDBJ whole genome shotgun (WGS) entry which is preliminary data.</text>
</comment>
<dbReference type="CDD" id="cd17869">
    <property type="entry name" value="TadZ-like"/>
    <property type="match status" value="1"/>
</dbReference>
<dbReference type="InterPro" id="IPR027417">
    <property type="entry name" value="P-loop_NTPase"/>
</dbReference>
<dbReference type="Proteomes" id="UP000283721">
    <property type="component" value="Unassembled WGS sequence"/>
</dbReference>
<evidence type="ECO:0000313" key="3">
    <source>
        <dbReference type="Proteomes" id="UP000283721"/>
    </source>
</evidence>
<reference evidence="2 3" key="1">
    <citation type="submission" date="2018-08" db="EMBL/GenBank/DDBJ databases">
        <title>A genome reference for cultivated species of the human gut microbiota.</title>
        <authorList>
            <person name="Zou Y."/>
            <person name="Xue W."/>
            <person name="Luo G."/>
        </authorList>
    </citation>
    <scope>NUCLEOTIDE SEQUENCE [LARGE SCALE GENOMIC DNA]</scope>
    <source>
        <strain evidence="2 3">AM47-6BH</strain>
    </source>
</reference>
<dbReference type="InterPro" id="IPR049086">
    <property type="entry name" value="TadZ-like_ARD"/>
</dbReference>
<proteinExistence type="predicted"/>
<dbReference type="SUPFAM" id="SSF52540">
    <property type="entry name" value="P-loop containing nucleoside triphosphate hydrolases"/>
    <property type="match status" value="1"/>
</dbReference>
<dbReference type="EMBL" id="QSES01000076">
    <property type="protein sequence ID" value="RGZ86665.1"/>
    <property type="molecule type" value="Genomic_DNA"/>
</dbReference>
<name>A0A413Q1X0_9FIRM</name>
<dbReference type="Gene3D" id="3.40.50.10850">
    <property type="entry name" value="Ntrc-like two-domain protein"/>
    <property type="match status" value="1"/>
</dbReference>
<protein>
    <submittedName>
        <fullName evidence="2">Chromosome partitioning protein ParA</fullName>
    </submittedName>
</protein>
<gene>
    <name evidence="2" type="ORF">DW967_17730</name>
</gene>
<feature type="domain" description="TadZ-like receiver" evidence="1">
    <location>
        <begin position="1"/>
        <end position="108"/>
    </location>
</feature>
<dbReference type="Gene3D" id="3.40.50.300">
    <property type="entry name" value="P-loop containing nucleotide triphosphate hydrolases"/>
    <property type="match status" value="1"/>
</dbReference>
<organism evidence="2 3">
    <name type="scientific">Agathobacter rectalis</name>
    <dbReference type="NCBI Taxonomy" id="39491"/>
    <lineage>
        <taxon>Bacteria</taxon>
        <taxon>Bacillati</taxon>
        <taxon>Bacillota</taxon>
        <taxon>Clostridia</taxon>
        <taxon>Lachnospirales</taxon>
        <taxon>Lachnospiraceae</taxon>
        <taxon>Agathobacter</taxon>
    </lineage>
</organism>
<evidence type="ECO:0000259" key="1">
    <source>
        <dbReference type="Pfam" id="PF21194"/>
    </source>
</evidence>